<dbReference type="InParanoid" id="W3X4B6"/>
<accession>W3X4B6</accession>
<evidence type="ECO:0000313" key="1">
    <source>
        <dbReference type="EMBL" id="ETS80849.1"/>
    </source>
</evidence>
<evidence type="ECO:0000313" key="2">
    <source>
        <dbReference type="Proteomes" id="UP000030651"/>
    </source>
</evidence>
<protein>
    <submittedName>
        <fullName evidence="1">Uncharacterized protein</fullName>
    </submittedName>
</protein>
<dbReference type="OrthoDB" id="2861623at2759"/>
<dbReference type="Proteomes" id="UP000030651">
    <property type="component" value="Unassembled WGS sequence"/>
</dbReference>
<gene>
    <name evidence="1" type="ORF">PFICI_08378</name>
</gene>
<dbReference type="InterPro" id="IPR008949">
    <property type="entry name" value="Isoprenoid_synthase_dom_sf"/>
</dbReference>
<organism evidence="1 2">
    <name type="scientific">Pestalotiopsis fici (strain W106-1 / CGMCC3.15140)</name>
    <dbReference type="NCBI Taxonomy" id="1229662"/>
    <lineage>
        <taxon>Eukaryota</taxon>
        <taxon>Fungi</taxon>
        <taxon>Dikarya</taxon>
        <taxon>Ascomycota</taxon>
        <taxon>Pezizomycotina</taxon>
        <taxon>Sordariomycetes</taxon>
        <taxon>Xylariomycetidae</taxon>
        <taxon>Amphisphaeriales</taxon>
        <taxon>Sporocadaceae</taxon>
        <taxon>Pestalotiopsis</taxon>
    </lineage>
</organism>
<name>W3X4B6_PESFW</name>
<dbReference type="Gene3D" id="1.10.600.10">
    <property type="entry name" value="Farnesyl Diphosphate Synthase"/>
    <property type="match status" value="1"/>
</dbReference>
<dbReference type="RefSeq" id="XP_007835150.1">
    <property type="nucleotide sequence ID" value="XM_007836959.1"/>
</dbReference>
<sequence length="158" mass="18014">MGVELPRMVTEHPSIVACEEAMVDTIFLCVAKKLCRRRSKLTGLHSHNDLLSVRNDLKNGVEHNIVIRLCDVGLTMQEAVDRVGEMLQGCFEKWHTSRAQIPSWDGLIDQNVHKLLNVYRDLALGSLYWSYETGRYVIPGNEKGEKVEVLMFPPAERH</sequence>
<dbReference type="HOGENOM" id="CLU_1875498_0_0_1"/>
<reference evidence="2" key="1">
    <citation type="journal article" date="2015" name="BMC Genomics">
        <title>Genomic and transcriptomic analysis of the endophytic fungus Pestalotiopsis fici reveals its lifestyle and high potential for synthesis of natural products.</title>
        <authorList>
            <person name="Wang X."/>
            <person name="Zhang X."/>
            <person name="Liu L."/>
            <person name="Xiang M."/>
            <person name="Wang W."/>
            <person name="Sun X."/>
            <person name="Che Y."/>
            <person name="Guo L."/>
            <person name="Liu G."/>
            <person name="Guo L."/>
            <person name="Wang C."/>
            <person name="Yin W.B."/>
            <person name="Stadler M."/>
            <person name="Zhang X."/>
            <person name="Liu X."/>
        </authorList>
    </citation>
    <scope>NUCLEOTIDE SEQUENCE [LARGE SCALE GENOMIC DNA]</scope>
    <source>
        <strain evidence="2">W106-1 / CGMCC3.15140</strain>
    </source>
</reference>
<dbReference type="SUPFAM" id="SSF48576">
    <property type="entry name" value="Terpenoid synthases"/>
    <property type="match status" value="1"/>
</dbReference>
<keyword evidence="2" id="KW-1185">Reference proteome</keyword>
<proteinExistence type="predicted"/>
<dbReference type="AlphaFoldDB" id="W3X4B6"/>
<dbReference type="EMBL" id="KI912113">
    <property type="protein sequence ID" value="ETS80849.1"/>
    <property type="molecule type" value="Genomic_DNA"/>
</dbReference>
<dbReference type="KEGG" id="pfy:PFICI_08378"/>
<dbReference type="GeneID" id="19273391"/>